<feature type="compositionally biased region" description="Basic residues" evidence="1">
    <location>
        <begin position="87"/>
        <end position="97"/>
    </location>
</feature>
<protein>
    <submittedName>
        <fullName evidence="2">Uncharacterized protein</fullName>
    </submittedName>
</protein>
<reference evidence="2" key="1">
    <citation type="journal article" date="2021" name="bioRxiv">
        <title>Whole Genome Assembly and Annotation of Northern Wild Rice, Zizania palustris L., Supports a Whole Genome Duplication in the Zizania Genus.</title>
        <authorList>
            <person name="Haas M."/>
            <person name="Kono T."/>
            <person name="Macchietto M."/>
            <person name="Millas R."/>
            <person name="McGilp L."/>
            <person name="Shao M."/>
            <person name="Duquette J."/>
            <person name="Hirsch C.N."/>
            <person name="Kimball J."/>
        </authorList>
    </citation>
    <scope>NUCLEOTIDE SEQUENCE</scope>
    <source>
        <tissue evidence="2">Fresh leaf tissue</tissue>
    </source>
</reference>
<comment type="caution">
    <text evidence="2">The sequence shown here is derived from an EMBL/GenBank/DDBJ whole genome shotgun (WGS) entry which is preliminary data.</text>
</comment>
<evidence type="ECO:0000313" key="2">
    <source>
        <dbReference type="EMBL" id="KAG8083638.1"/>
    </source>
</evidence>
<organism evidence="2 3">
    <name type="scientific">Zizania palustris</name>
    <name type="common">Northern wild rice</name>
    <dbReference type="NCBI Taxonomy" id="103762"/>
    <lineage>
        <taxon>Eukaryota</taxon>
        <taxon>Viridiplantae</taxon>
        <taxon>Streptophyta</taxon>
        <taxon>Embryophyta</taxon>
        <taxon>Tracheophyta</taxon>
        <taxon>Spermatophyta</taxon>
        <taxon>Magnoliopsida</taxon>
        <taxon>Liliopsida</taxon>
        <taxon>Poales</taxon>
        <taxon>Poaceae</taxon>
        <taxon>BOP clade</taxon>
        <taxon>Oryzoideae</taxon>
        <taxon>Oryzeae</taxon>
        <taxon>Zizaniinae</taxon>
        <taxon>Zizania</taxon>
    </lineage>
</organism>
<dbReference type="AlphaFoldDB" id="A0A8J5SYZ6"/>
<evidence type="ECO:0000256" key="1">
    <source>
        <dbReference type="SAM" id="MobiDB-lite"/>
    </source>
</evidence>
<dbReference type="Proteomes" id="UP000729402">
    <property type="component" value="Unassembled WGS sequence"/>
</dbReference>
<feature type="region of interest" description="Disordered" evidence="1">
    <location>
        <begin position="76"/>
        <end position="156"/>
    </location>
</feature>
<dbReference type="EMBL" id="JAAALK010000084">
    <property type="protein sequence ID" value="KAG8083638.1"/>
    <property type="molecule type" value="Genomic_DNA"/>
</dbReference>
<accession>A0A8J5SYZ6</accession>
<evidence type="ECO:0000313" key="3">
    <source>
        <dbReference type="Proteomes" id="UP000729402"/>
    </source>
</evidence>
<proteinExistence type="predicted"/>
<sequence>MQVDFSSTKVCSRNLFDVGRSSRVSRVSTGLGAIAAATAAAAWRCRNQGLTAEGSPLSANISGGESEGLLLGEIIPMVPGEHERTRSRVQRRGSARRRPAESLALERFCTEAEANRTPLRREPSVRYEAEEKVRPGSGPGARRYSAEGPNPGSLRA</sequence>
<name>A0A8J5SYZ6_ZIZPA</name>
<feature type="compositionally biased region" description="Basic and acidic residues" evidence="1">
    <location>
        <begin position="108"/>
        <end position="134"/>
    </location>
</feature>
<reference evidence="2" key="2">
    <citation type="submission" date="2021-02" db="EMBL/GenBank/DDBJ databases">
        <authorList>
            <person name="Kimball J.A."/>
            <person name="Haas M.W."/>
            <person name="Macchietto M."/>
            <person name="Kono T."/>
            <person name="Duquette J."/>
            <person name="Shao M."/>
        </authorList>
    </citation>
    <scope>NUCLEOTIDE SEQUENCE</scope>
    <source>
        <tissue evidence="2">Fresh leaf tissue</tissue>
    </source>
</reference>
<keyword evidence="3" id="KW-1185">Reference proteome</keyword>
<gene>
    <name evidence="2" type="ORF">GUJ93_ZPchr0016g2502</name>
</gene>